<keyword evidence="3" id="KW-1185">Reference proteome</keyword>
<accession>A0A6V8LGG1</accession>
<protein>
    <submittedName>
        <fullName evidence="2">Uncharacterized protein</fullName>
    </submittedName>
</protein>
<evidence type="ECO:0000313" key="2">
    <source>
        <dbReference type="EMBL" id="GFJ93167.1"/>
    </source>
</evidence>
<dbReference type="Proteomes" id="UP000482960">
    <property type="component" value="Unassembled WGS sequence"/>
</dbReference>
<dbReference type="EMBL" id="BLPG01000001">
    <property type="protein sequence ID" value="GFJ93167.1"/>
    <property type="molecule type" value="Genomic_DNA"/>
</dbReference>
<evidence type="ECO:0000256" key="1">
    <source>
        <dbReference type="SAM" id="SignalP"/>
    </source>
</evidence>
<dbReference type="AlphaFoldDB" id="A0A6V8LGG1"/>
<name>A0A6V8LGG1_9ACTN</name>
<comment type="caution">
    <text evidence="2">The sequence shown here is derived from an EMBL/GenBank/DDBJ whole genome shotgun (WGS) entry which is preliminary data.</text>
</comment>
<keyword evidence="1" id="KW-0732">Signal</keyword>
<feature type="signal peptide" evidence="1">
    <location>
        <begin position="1"/>
        <end position="27"/>
    </location>
</feature>
<reference evidence="2 3" key="2">
    <citation type="submission" date="2020-03" db="EMBL/GenBank/DDBJ databases">
        <authorList>
            <person name="Ichikawa N."/>
            <person name="Kimura A."/>
            <person name="Kitahashi Y."/>
            <person name="Uohara A."/>
        </authorList>
    </citation>
    <scope>NUCLEOTIDE SEQUENCE [LARGE SCALE GENOMIC DNA]</scope>
    <source>
        <strain evidence="2 3">NBRC 108638</strain>
    </source>
</reference>
<organism evidence="2 3">
    <name type="scientific">Phytohabitans rumicis</name>
    <dbReference type="NCBI Taxonomy" id="1076125"/>
    <lineage>
        <taxon>Bacteria</taxon>
        <taxon>Bacillati</taxon>
        <taxon>Actinomycetota</taxon>
        <taxon>Actinomycetes</taxon>
        <taxon>Micromonosporales</taxon>
        <taxon>Micromonosporaceae</taxon>
    </lineage>
</organism>
<reference evidence="2 3" key="1">
    <citation type="submission" date="2020-03" db="EMBL/GenBank/DDBJ databases">
        <title>Whole genome shotgun sequence of Phytohabitans rumicis NBRC 108638.</title>
        <authorList>
            <person name="Komaki H."/>
            <person name="Tamura T."/>
        </authorList>
    </citation>
    <scope>NUCLEOTIDE SEQUENCE [LARGE SCALE GENOMIC DNA]</scope>
    <source>
        <strain evidence="2 3">NBRC 108638</strain>
    </source>
</reference>
<feature type="chain" id="PRO_5028813354" evidence="1">
    <location>
        <begin position="28"/>
        <end position="118"/>
    </location>
</feature>
<sequence>MRRLKRIATIAVTAGIVLAGMATPAAADTWVGTPPRCSGLPNGGSPYNWGGWCNGTGPNYTYHSRITCSGSGTYTQNGPMKWAGDSGGSFAACLTGDTFSNRRLLRYEFGVHVGTVYL</sequence>
<evidence type="ECO:0000313" key="3">
    <source>
        <dbReference type="Proteomes" id="UP000482960"/>
    </source>
</evidence>
<proteinExistence type="predicted"/>
<gene>
    <name evidence="2" type="ORF">Prum_068090</name>
</gene>